<protein>
    <submittedName>
        <fullName evidence="1">Uncharacterized protein</fullName>
    </submittedName>
</protein>
<sequence>MRYIDALKKYNEGKDKWCSPKKGSPDYFQIINMMKKKASTYSHSFTSKSSVVNAPRSNDYEIVKDNPKIFLINAVGDGDCFINAIFDYGLYSGTLASIYNRLINIELLITSKHDKYEVGIKKTKELFGDFSIPVYDNDKEKYIRIVNKSLVKIDDSDVPSKYKKLSKLLTYFTHPHRQVKGGNYEKERKLFSKAMKYMQVLYIYTFGKKTFLNRLKLSMEIAITTEGLDILDWDHTLINYVKNKYYHRRTGDLKASIDVNRLLDEYMKIYAETNGYYTGDDQIFIFRKIMFKKIKINNTSDNKTIPRFWLNYETIQSVNNLTKIVKFRKTAEAYKFIEKDGSIYNYISLLRDGEHYLLFIAKNNMIL</sequence>
<dbReference type="AlphaFoldDB" id="A0A6C0L9X7"/>
<name>A0A6C0L9X7_9ZZZZ</name>
<reference evidence="1" key="1">
    <citation type="journal article" date="2020" name="Nature">
        <title>Giant virus diversity and host interactions through global metagenomics.</title>
        <authorList>
            <person name="Schulz F."/>
            <person name="Roux S."/>
            <person name="Paez-Espino D."/>
            <person name="Jungbluth S."/>
            <person name="Walsh D.A."/>
            <person name="Denef V.J."/>
            <person name="McMahon K.D."/>
            <person name="Konstantinidis K.T."/>
            <person name="Eloe-Fadrosh E.A."/>
            <person name="Kyrpides N.C."/>
            <person name="Woyke T."/>
        </authorList>
    </citation>
    <scope>NUCLEOTIDE SEQUENCE</scope>
    <source>
        <strain evidence="1">GVMAG-M-3300027763-16</strain>
    </source>
</reference>
<accession>A0A6C0L9X7</accession>
<dbReference type="EMBL" id="MN740455">
    <property type="protein sequence ID" value="QHU27383.1"/>
    <property type="molecule type" value="Genomic_DNA"/>
</dbReference>
<organism evidence="1">
    <name type="scientific">viral metagenome</name>
    <dbReference type="NCBI Taxonomy" id="1070528"/>
    <lineage>
        <taxon>unclassified sequences</taxon>
        <taxon>metagenomes</taxon>
        <taxon>organismal metagenomes</taxon>
    </lineage>
</organism>
<proteinExistence type="predicted"/>
<evidence type="ECO:0000313" key="1">
    <source>
        <dbReference type="EMBL" id="QHU27383.1"/>
    </source>
</evidence>